<reference evidence="1" key="2">
    <citation type="journal article" date="2015" name="Data Brief">
        <title>Shoot transcriptome of the giant reed, Arundo donax.</title>
        <authorList>
            <person name="Barrero R.A."/>
            <person name="Guerrero F.D."/>
            <person name="Moolhuijzen P."/>
            <person name="Goolsby J.A."/>
            <person name="Tidwell J."/>
            <person name="Bellgard S.E."/>
            <person name="Bellgard M.I."/>
        </authorList>
    </citation>
    <scope>NUCLEOTIDE SEQUENCE</scope>
    <source>
        <tissue evidence="1">Shoot tissue taken approximately 20 cm above the soil surface</tissue>
    </source>
</reference>
<organism evidence="1">
    <name type="scientific">Arundo donax</name>
    <name type="common">Giant reed</name>
    <name type="synonym">Donax arundinaceus</name>
    <dbReference type="NCBI Taxonomy" id="35708"/>
    <lineage>
        <taxon>Eukaryota</taxon>
        <taxon>Viridiplantae</taxon>
        <taxon>Streptophyta</taxon>
        <taxon>Embryophyta</taxon>
        <taxon>Tracheophyta</taxon>
        <taxon>Spermatophyta</taxon>
        <taxon>Magnoliopsida</taxon>
        <taxon>Liliopsida</taxon>
        <taxon>Poales</taxon>
        <taxon>Poaceae</taxon>
        <taxon>PACMAD clade</taxon>
        <taxon>Arundinoideae</taxon>
        <taxon>Arundineae</taxon>
        <taxon>Arundo</taxon>
    </lineage>
</organism>
<sequence length="19" mass="2335">MAMMNMAHSEVHRKTKIRY</sequence>
<accession>A0A0A9AK31</accession>
<reference evidence="1" key="1">
    <citation type="submission" date="2014-09" db="EMBL/GenBank/DDBJ databases">
        <authorList>
            <person name="Magalhaes I.L.F."/>
            <person name="Oliveira U."/>
            <person name="Santos F.R."/>
            <person name="Vidigal T.H.D.A."/>
            <person name="Brescovit A.D."/>
            <person name="Santos A.J."/>
        </authorList>
    </citation>
    <scope>NUCLEOTIDE SEQUENCE</scope>
    <source>
        <tissue evidence="1">Shoot tissue taken approximately 20 cm above the soil surface</tissue>
    </source>
</reference>
<protein>
    <submittedName>
        <fullName evidence="1">Uncharacterized protein</fullName>
    </submittedName>
</protein>
<name>A0A0A9AK31_ARUDO</name>
<evidence type="ECO:0000313" key="1">
    <source>
        <dbReference type="EMBL" id="JAD50203.1"/>
    </source>
</evidence>
<dbReference type="AlphaFoldDB" id="A0A0A9AK31"/>
<proteinExistence type="predicted"/>
<dbReference type="EMBL" id="GBRH01247692">
    <property type="protein sequence ID" value="JAD50203.1"/>
    <property type="molecule type" value="Transcribed_RNA"/>
</dbReference>